<dbReference type="RefSeq" id="WP_258902192.1">
    <property type="nucleotide sequence ID" value="NZ_JAUSWC010000017.1"/>
</dbReference>
<evidence type="ECO:0000259" key="1">
    <source>
        <dbReference type="Pfam" id="PF02625"/>
    </source>
</evidence>
<reference evidence="3 4" key="1">
    <citation type="submission" date="2023-07" db="EMBL/GenBank/DDBJ databases">
        <title>Genomic Encyclopedia of Type Strains, Phase IV (KMG-IV): sequencing the most valuable type-strain genomes for metagenomic binning, comparative biology and taxonomic classification.</title>
        <authorList>
            <person name="Goeker M."/>
        </authorList>
    </citation>
    <scope>NUCLEOTIDE SEQUENCE [LARGE SCALE GENOMIC DNA]</scope>
    <source>
        <strain evidence="3 4">DSM 40573</strain>
    </source>
</reference>
<protein>
    <submittedName>
        <fullName evidence="3">Xanthine/CO dehydrogenase XdhC/CoxF family maturation factor</fullName>
    </submittedName>
</protein>
<dbReference type="Proteomes" id="UP001236795">
    <property type="component" value="Unassembled WGS sequence"/>
</dbReference>
<organism evidence="3 4">
    <name type="scientific">Streptomyces thermodiastaticus</name>
    <dbReference type="NCBI Taxonomy" id="44061"/>
    <lineage>
        <taxon>Bacteria</taxon>
        <taxon>Bacillati</taxon>
        <taxon>Actinomycetota</taxon>
        <taxon>Actinomycetes</taxon>
        <taxon>Kitasatosporales</taxon>
        <taxon>Streptomycetaceae</taxon>
        <taxon>Streptomyces</taxon>
    </lineage>
</organism>
<keyword evidence="4" id="KW-1185">Reference proteome</keyword>
<evidence type="ECO:0000313" key="4">
    <source>
        <dbReference type="Proteomes" id="UP001236795"/>
    </source>
</evidence>
<dbReference type="PANTHER" id="PTHR30388:SF6">
    <property type="entry name" value="XANTHINE DEHYDROGENASE SUBUNIT A-RELATED"/>
    <property type="match status" value="1"/>
</dbReference>
<name>A0ABU0KK72_9ACTN</name>
<dbReference type="Pfam" id="PF13478">
    <property type="entry name" value="XdhC_C"/>
    <property type="match status" value="1"/>
</dbReference>
<dbReference type="EMBL" id="JAUSWC010000017">
    <property type="protein sequence ID" value="MDQ0489816.1"/>
    <property type="molecule type" value="Genomic_DNA"/>
</dbReference>
<feature type="domain" description="XdhC Rossmann" evidence="2">
    <location>
        <begin position="203"/>
        <end position="346"/>
    </location>
</feature>
<evidence type="ECO:0000259" key="2">
    <source>
        <dbReference type="Pfam" id="PF13478"/>
    </source>
</evidence>
<dbReference type="InterPro" id="IPR052698">
    <property type="entry name" value="MoCofactor_Util/Proc"/>
</dbReference>
<comment type="caution">
    <text evidence="3">The sequence shown here is derived from an EMBL/GenBank/DDBJ whole genome shotgun (WGS) entry which is preliminary data.</text>
</comment>
<accession>A0ABU0KK72</accession>
<evidence type="ECO:0000313" key="3">
    <source>
        <dbReference type="EMBL" id="MDQ0489816.1"/>
    </source>
</evidence>
<gene>
    <name evidence="3" type="ORF">QO019_004693</name>
</gene>
<feature type="domain" description="XdhC- CoxI" evidence="1">
    <location>
        <begin position="24"/>
        <end position="87"/>
    </location>
</feature>
<dbReference type="PANTHER" id="PTHR30388">
    <property type="entry name" value="ALDEHYDE OXIDOREDUCTASE MOLYBDENUM COFACTOR ASSEMBLY PROTEIN"/>
    <property type="match status" value="1"/>
</dbReference>
<dbReference type="InterPro" id="IPR003777">
    <property type="entry name" value="XdhC_CoxI"/>
</dbReference>
<sequence>MSATAAELLAVLGELRPEDREGRPRPLALATLVAVRGSSYRRPGARLLVREDCSTAGNLTGGCLDAEIVEAARDVERTGAARIVTFDLTAEEEAVLGWGMGCNGVLDILVEPAESARAAGHVLAEAVSARRRATLLTLVSGTAVGRRWWQVDSEEPTGGADAGPPPSAVRSALAAGRSGLVTLPSAAGEVRAFVEVLQPPPRLVVCGAGVDAVPVTRPAAELGWDVVVVDDRRLVLDPDRFPPGTTLIVSAAGTARELPVDDNTYVVVMSHNFLRDRDYLGAALRTNARYIGVLGPRLRLQRLLDDLARDGVLPTERDGLRLHGPAGLDLGAQGPDEIALSIVAEVLATSRGRSGQEPISRPYALDLTAEPAA</sequence>
<proteinExistence type="predicted"/>
<dbReference type="Pfam" id="PF02625">
    <property type="entry name" value="XdhC_CoxI"/>
    <property type="match status" value="1"/>
</dbReference>
<dbReference type="Gene3D" id="3.40.50.720">
    <property type="entry name" value="NAD(P)-binding Rossmann-like Domain"/>
    <property type="match status" value="1"/>
</dbReference>
<dbReference type="InterPro" id="IPR027051">
    <property type="entry name" value="XdhC_Rossmann_dom"/>
</dbReference>